<feature type="chain" id="PRO_5039129663" evidence="6">
    <location>
        <begin position="19"/>
        <end position="354"/>
    </location>
</feature>
<dbReference type="EMBL" id="BORP01000001">
    <property type="protein sequence ID" value="GIO26475.1"/>
    <property type="molecule type" value="Genomic_DNA"/>
</dbReference>
<dbReference type="CDD" id="cd13590">
    <property type="entry name" value="PBP2_PotD_PotF_like"/>
    <property type="match status" value="1"/>
</dbReference>
<evidence type="ECO:0000256" key="3">
    <source>
        <dbReference type="ARBA" id="ARBA00022729"/>
    </source>
</evidence>
<protein>
    <submittedName>
        <fullName evidence="7">Spermidine/putrescine ABC transporter substrate-binding protein</fullName>
    </submittedName>
</protein>
<evidence type="ECO:0000256" key="1">
    <source>
        <dbReference type="ARBA" id="ARBA00004418"/>
    </source>
</evidence>
<dbReference type="PIRSF" id="PIRSF019574">
    <property type="entry name" value="Periplasmic_polyamine_BP"/>
    <property type="match status" value="1"/>
</dbReference>
<dbReference type="InterPro" id="IPR001188">
    <property type="entry name" value="Sperm_putr-bd"/>
</dbReference>
<dbReference type="Proteomes" id="UP000676917">
    <property type="component" value="Unassembled WGS sequence"/>
</dbReference>
<dbReference type="PANTHER" id="PTHR30222">
    <property type="entry name" value="SPERMIDINE/PUTRESCINE-BINDING PERIPLASMIC PROTEIN"/>
    <property type="match status" value="1"/>
</dbReference>
<keyword evidence="4" id="KW-0574">Periplasm</keyword>
<dbReference type="GO" id="GO:0042597">
    <property type="term" value="C:periplasmic space"/>
    <property type="evidence" value="ECO:0007669"/>
    <property type="project" value="UniProtKB-SubCell"/>
</dbReference>
<dbReference type="PANTHER" id="PTHR30222:SF17">
    <property type="entry name" value="SPERMIDINE_PUTRESCINE-BINDING PERIPLASMIC PROTEIN"/>
    <property type="match status" value="1"/>
</dbReference>
<dbReference type="GO" id="GO:0019808">
    <property type="term" value="F:polyamine binding"/>
    <property type="evidence" value="ECO:0007669"/>
    <property type="project" value="InterPro"/>
</dbReference>
<dbReference type="Gene3D" id="3.40.190.10">
    <property type="entry name" value="Periplasmic binding protein-like II"/>
    <property type="match status" value="2"/>
</dbReference>
<keyword evidence="8" id="KW-1185">Reference proteome</keyword>
<keyword evidence="3 6" id="KW-0732">Signal</keyword>
<name>A0A919X8H6_9BACI</name>
<comment type="subcellular location">
    <subcellularLocation>
        <location evidence="1">Periplasm</location>
    </subcellularLocation>
</comment>
<evidence type="ECO:0000256" key="4">
    <source>
        <dbReference type="ARBA" id="ARBA00022764"/>
    </source>
</evidence>
<reference evidence="7" key="1">
    <citation type="submission" date="2021-03" db="EMBL/GenBank/DDBJ databases">
        <title>Antimicrobial resistance genes in bacteria isolated from Japanese honey, and their potential for conferring macrolide and lincosamide resistance in the American foulbrood pathogen Paenibacillus larvae.</title>
        <authorList>
            <person name="Okamoto M."/>
            <person name="Kumagai M."/>
            <person name="Kanamori H."/>
            <person name="Takamatsu D."/>
        </authorList>
    </citation>
    <scope>NUCLEOTIDE SEQUENCE</scope>
    <source>
        <strain evidence="7">J43TS3</strain>
    </source>
</reference>
<evidence type="ECO:0000313" key="8">
    <source>
        <dbReference type="Proteomes" id="UP000676917"/>
    </source>
</evidence>
<dbReference type="GO" id="GO:0015846">
    <property type="term" value="P:polyamine transport"/>
    <property type="evidence" value="ECO:0007669"/>
    <property type="project" value="InterPro"/>
</dbReference>
<organism evidence="7 8">
    <name type="scientific">Ornithinibacillus bavariensis</name>
    <dbReference type="NCBI Taxonomy" id="545502"/>
    <lineage>
        <taxon>Bacteria</taxon>
        <taxon>Bacillati</taxon>
        <taxon>Bacillota</taxon>
        <taxon>Bacilli</taxon>
        <taxon>Bacillales</taxon>
        <taxon>Bacillaceae</taxon>
        <taxon>Ornithinibacillus</taxon>
    </lineage>
</organism>
<accession>A0A919X8H6</accession>
<dbReference type="AlphaFoldDB" id="A0A919X8H6"/>
<dbReference type="RefSeq" id="WP_212919929.1">
    <property type="nucleotide sequence ID" value="NZ_BORP01000001.1"/>
</dbReference>
<evidence type="ECO:0000256" key="5">
    <source>
        <dbReference type="PIRSR" id="PIRSR019574-1"/>
    </source>
</evidence>
<proteinExistence type="predicted"/>
<dbReference type="PROSITE" id="PS51257">
    <property type="entry name" value="PROKAR_LIPOPROTEIN"/>
    <property type="match status" value="1"/>
</dbReference>
<dbReference type="Pfam" id="PF13416">
    <property type="entry name" value="SBP_bac_8"/>
    <property type="match status" value="1"/>
</dbReference>
<evidence type="ECO:0000256" key="2">
    <source>
        <dbReference type="ARBA" id="ARBA00022448"/>
    </source>
</evidence>
<evidence type="ECO:0000256" key="6">
    <source>
        <dbReference type="SAM" id="SignalP"/>
    </source>
</evidence>
<dbReference type="SUPFAM" id="SSF53850">
    <property type="entry name" value="Periplasmic binding protein-like II"/>
    <property type="match status" value="1"/>
</dbReference>
<comment type="caution">
    <text evidence="7">The sequence shown here is derived from an EMBL/GenBank/DDBJ whole genome shotgun (WGS) entry which is preliminary data.</text>
</comment>
<feature type="binding site" evidence="5">
    <location>
        <position position="45"/>
    </location>
    <ligand>
        <name>spermidine</name>
        <dbReference type="ChEBI" id="CHEBI:57834"/>
    </ligand>
</feature>
<gene>
    <name evidence="7" type="primary">potD</name>
    <name evidence="7" type="ORF">J43TS3_10860</name>
</gene>
<feature type="binding site" evidence="5">
    <location>
        <position position="93"/>
    </location>
    <ligand>
        <name>spermidine</name>
        <dbReference type="ChEBI" id="CHEBI:57834"/>
    </ligand>
</feature>
<dbReference type="PRINTS" id="PR00909">
    <property type="entry name" value="SPERMDNBNDNG"/>
</dbReference>
<keyword evidence="2" id="KW-0813">Transport</keyword>
<feature type="signal peptide" evidence="6">
    <location>
        <begin position="1"/>
        <end position="18"/>
    </location>
</feature>
<dbReference type="InterPro" id="IPR006059">
    <property type="entry name" value="SBP"/>
</dbReference>
<evidence type="ECO:0000313" key="7">
    <source>
        <dbReference type="EMBL" id="GIO26475.1"/>
    </source>
</evidence>
<sequence>MKKLFLFGLLSMMILFLAACGSDKEDNASGEKKLSDKLYVFNWSEYIPQEVLDDFEKEFGVDVVYSTYNSNHEMLTKVQSGTVAYDLVFPSDYYVKQMVDNDLLLEIDFDNIPNYKNIGDAWHDMPFDPDNKYSVPFMYGYDGIAYNKEFIKEPPTSWADLWNPEYKGKVALLEESKEVSNMLQQLLGNDMNDPTKEQLEEGFNKLKEVVPNVLAFDATPSDRLVSGEVWIAHAYSGSASTAWLENENIDFVLPKEGGIVWLDAMAIPKTAKNKYTAEVFINYLLRPEVSKKLSEFIPYGNPNDEALKILPDEIKNSPGMQFPDEVIKNAKWNLPLDTERTQYMNRLFQEAKVE</sequence>